<dbReference type="InterPro" id="IPR023780">
    <property type="entry name" value="Chromo_domain"/>
</dbReference>
<dbReference type="Gene3D" id="2.40.50.40">
    <property type="match status" value="1"/>
</dbReference>
<dbReference type="SUPFAM" id="SSF54160">
    <property type="entry name" value="Chromo domain-like"/>
    <property type="match status" value="1"/>
</dbReference>
<dbReference type="PROSITE" id="PS50013">
    <property type="entry name" value="CHROMO_2"/>
    <property type="match status" value="1"/>
</dbReference>
<organism evidence="2 3">
    <name type="scientific">Pocillopora damicornis</name>
    <name type="common">Cauliflower coral</name>
    <name type="synonym">Millepora damicornis</name>
    <dbReference type="NCBI Taxonomy" id="46731"/>
    <lineage>
        <taxon>Eukaryota</taxon>
        <taxon>Metazoa</taxon>
        <taxon>Cnidaria</taxon>
        <taxon>Anthozoa</taxon>
        <taxon>Hexacorallia</taxon>
        <taxon>Scleractinia</taxon>
        <taxon>Astrocoeniina</taxon>
        <taxon>Pocilloporidae</taxon>
        <taxon>Pocillopora</taxon>
    </lineage>
</organism>
<gene>
    <name evidence="2" type="ORF">pdam_00002378</name>
</gene>
<sequence>MASGVRYSSKNSRGIFLQMHNISSADPLWDKKKCRKRKAYVSSDYSAVERLISRRTSHGTVKYLVKWKGYNGFYNSWED</sequence>
<accession>A0A3M6USJ6</accession>
<evidence type="ECO:0000259" key="1">
    <source>
        <dbReference type="PROSITE" id="PS50013"/>
    </source>
</evidence>
<proteinExistence type="predicted"/>
<dbReference type="Proteomes" id="UP000275408">
    <property type="component" value="Unassembled WGS sequence"/>
</dbReference>
<dbReference type="Pfam" id="PF00385">
    <property type="entry name" value="Chromo"/>
    <property type="match status" value="1"/>
</dbReference>
<name>A0A3M6USJ6_POCDA</name>
<dbReference type="InterPro" id="IPR016197">
    <property type="entry name" value="Chromo-like_dom_sf"/>
</dbReference>
<protein>
    <recommendedName>
        <fullName evidence="1">Chromo domain-containing protein</fullName>
    </recommendedName>
</protein>
<reference evidence="2 3" key="1">
    <citation type="journal article" date="2018" name="Sci. Rep.">
        <title>Comparative analysis of the Pocillopora damicornis genome highlights role of immune system in coral evolution.</title>
        <authorList>
            <person name="Cunning R."/>
            <person name="Bay R.A."/>
            <person name="Gillette P."/>
            <person name="Baker A.C."/>
            <person name="Traylor-Knowles N."/>
        </authorList>
    </citation>
    <scope>NUCLEOTIDE SEQUENCE [LARGE SCALE GENOMIC DNA]</scope>
    <source>
        <strain evidence="2">RSMAS</strain>
        <tissue evidence="2">Whole animal</tissue>
    </source>
</reference>
<dbReference type="EMBL" id="RCHS01000826">
    <property type="protein sequence ID" value="RMX56646.1"/>
    <property type="molecule type" value="Genomic_DNA"/>
</dbReference>
<dbReference type="InterPro" id="IPR000953">
    <property type="entry name" value="Chromo/chromo_shadow_dom"/>
</dbReference>
<evidence type="ECO:0000313" key="3">
    <source>
        <dbReference type="Proteomes" id="UP000275408"/>
    </source>
</evidence>
<keyword evidence="3" id="KW-1185">Reference proteome</keyword>
<comment type="caution">
    <text evidence="2">The sequence shown here is derived from an EMBL/GenBank/DDBJ whole genome shotgun (WGS) entry which is preliminary data.</text>
</comment>
<dbReference type="AlphaFoldDB" id="A0A3M6USJ6"/>
<evidence type="ECO:0000313" key="2">
    <source>
        <dbReference type="EMBL" id="RMX56646.1"/>
    </source>
</evidence>
<feature type="domain" description="Chromo" evidence="1">
    <location>
        <begin position="46"/>
        <end position="79"/>
    </location>
</feature>